<evidence type="ECO:0000256" key="1">
    <source>
        <dbReference type="SAM" id="Phobius"/>
    </source>
</evidence>
<dbReference type="PANTHER" id="PTHR46599">
    <property type="entry name" value="PIGGYBAC TRANSPOSABLE ELEMENT-DERIVED PROTEIN 4"/>
    <property type="match status" value="1"/>
</dbReference>
<feature type="domain" description="PiggyBac transposable element-derived protein 4 C-terminal zinc-finger" evidence="2">
    <location>
        <begin position="135"/>
        <end position="182"/>
    </location>
</feature>
<feature type="transmembrane region" description="Helical" evidence="1">
    <location>
        <begin position="52"/>
        <end position="71"/>
    </location>
</feature>
<reference evidence="5" key="1">
    <citation type="submission" date="2025-08" db="UniProtKB">
        <authorList>
            <consortium name="RefSeq"/>
        </authorList>
    </citation>
    <scope>IDENTIFICATION</scope>
    <source>
        <tissue evidence="5">Testes</tissue>
    </source>
</reference>
<evidence type="ECO:0000313" key="4">
    <source>
        <dbReference type="Proteomes" id="UP000694865"/>
    </source>
</evidence>
<dbReference type="PANTHER" id="PTHR46599:SF3">
    <property type="entry name" value="PIGGYBAC TRANSPOSABLE ELEMENT-DERIVED PROTEIN 4"/>
    <property type="match status" value="1"/>
</dbReference>
<dbReference type="Pfam" id="PF13843">
    <property type="entry name" value="DDE_Tnp_1_7"/>
    <property type="match status" value="1"/>
</dbReference>
<dbReference type="Pfam" id="PF13842">
    <property type="entry name" value="zf-Tnp_2"/>
    <property type="match status" value="1"/>
</dbReference>
<dbReference type="Proteomes" id="UP000694865">
    <property type="component" value="Unplaced"/>
</dbReference>
<name>A0ABM0M9I2_SACKO</name>
<dbReference type="RefSeq" id="XP_006816673.1">
    <property type="nucleotide sequence ID" value="XM_006816610.1"/>
</dbReference>
<accession>A0ABM0M9I2</accession>
<keyword evidence="4" id="KW-1185">Reference proteome</keyword>
<keyword evidence="1" id="KW-0472">Membrane</keyword>
<evidence type="ECO:0000259" key="3">
    <source>
        <dbReference type="Pfam" id="PF13843"/>
    </source>
</evidence>
<gene>
    <name evidence="5" type="primary">LOC102805123</name>
</gene>
<keyword evidence="1" id="KW-1133">Transmembrane helix</keyword>
<keyword evidence="1" id="KW-0812">Transmembrane</keyword>
<proteinExistence type="predicted"/>
<dbReference type="InterPro" id="IPR029526">
    <property type="entry name" value="PGBD"/>
</dbReference>
<dbReference type="InterPro" id="IPR032718">
    <property type="entry name" value="PGBD4_Znf_C"/>
</dbReference>
<dbReference type="GeneID" id="102805123"/>
<feature type="domain" description="PiggyBac transposable element-derived protein" evidence="3">
    <location>
        <begin position="13"/>
        <end position="69"/>
    </location>
</feature>
<organism evidence="4 5">
    <name type="scientific">Saccoglossus kowalevskii</name>
    <name type="common">Acorn worm</name>
    <dbReference type="NCBI Taxonomy" id="10224"/>
    <lineage>
        <taxon>Eukaryota</taxon>
        <taxon>Metazoa</taxon>
        <taxon>Hemichordata</taxon>
        <taxon>Enteropneusta</taxon>
        <taxon>Harrimaniidae</taxon>
        <taxon>Saccoglossus</taxon>
    </lineage>
</organism>
<evidence type="ECO:0000313" key="5">
    <source>
        <dbReference type="RefSeq" id="XP_006816673.1"/>
    </source>
</evidence>
<evidence type="ECO:0000259" key="2">
    <source>
        <dbReference type="Pfam" id="PF13842"/>
    </source>
</evidence>
<protein>
    <submittedName>
        <fullName evidence="5">PiggyBac transposable element-derived protein 4-like</fullName>
    </submittedName>
</protein>
<sequence>MPIWKFVGLSRGSGKPIVKPLWVVYYNKNMGGVDLSDQMIRSYTMHRRHSKWYIKLFFHLIALLVTNAYILHRKFSAKKLTHAKFRLSIVHDLVSSATTAPIPAPKGRRSVGQPLRRLEERHFPSPIPAFPGSKKQNPTRQCVVHRAYYKKHQDGKRPQESRVWCRKCEVALCTYPCFGIYHSRRHFDAVDPTDFNFDT</sequence>